<dbReference type="GO" id="GO:0030552">
    <property type="term" value="F:cAMP binding"/>
    <property type="evidence" value="ECO:0007669"/>
    <property type="project" value="UniProtKB-KW"/>
</dbReference>
<dbReference type="GO" id="GO:0005952">
    <property type="term" value="C:cAMP-dependent protein kinase complex"/>
    <property type="evidence" value="ECO:0007669"/>
    <property type="project" value="InterPro"/>
</dbReference>
<feature type="region of interest" description="Disordered" evidence="4">
    <location>
        <begin position="66"/>
        <end position="99"/>
    </location>
</feature>
<dbReference type="OrthoDB" id="417078at2759"/>
<evidence type="ECO:0000313" key="7">
    <source>
        <dbReference type="Proteomes" id="UP000694397"/>
    </source>
</evidence>
<dbReference type="Pfam" id="PF02197">
    <property type="entry name" value="RIIa"/>
    <property type="match status" value="1"/>
</dbReference>
<reference evidence="6" key="3">
    <citation type="submission" date="2025-09" db="UniProtKB">
        <authorList>
            <consortium name="Ensembl"/>
        </authorList>
    </citation>
    <scope>IDENTIFICATION</scope>
</reference>
<dbReference type="SUPFAM" id="SSF47391">
    <property type="entry name" value="Dimerization-anchoring domain of cAMP-dependent PK regulatory subunit"/>
    <property type="match status" value="1"/>
</dbReference>
<dbReference type="Gene3D" id="1.20.890.10">
    <property type="entry name" value="cAMP-dependent protein kinase regulatory subunit, dimerization-anchoring domain"/>
    <property type="match status" value="1"/>
</dbReference>
<dbReference type="AlphaFoldDB" id="A0A8C9TDU1"/>
<name>A0A8C9TDU1_SCLFO</name>
<dbReference type="CDD" id="cd12102">
    <property type="entry name" value="DD_RIbeta_PKA"/>
    <property type="match status" value="1"/>
</dbReference>
<dbReference type="PANTHER" id="PTHR11635">
    <property type="entry name" value="CAMP-DEPENDENT PROTEIN KINASE REGULATORY CHAIN"/>
    <property type="match status" value="1"/>
</dbReference>
<evidence type="ECO:0000256" key="1">
    <source>
        <dbReference type="ARBA" id="ARBA00005753"/>
    </source>
</evidence>
<dbReference type="PANTHER" id="PTHR11635:SF126">
    <property type="entry name" value="CAMP-DEPENDENT PROTEIN KINASE TYPE I-BETA REGULATORY SUBUNIT"/>
    <property type="match status" value="1"/>
</dbReference>
<dbReference type="Proteomes" id="UP000694397">
    <property type="component" value="Chromosome 3"/>
</dbReference>
<organism evidence="6 7">
    <name type="scientific">Scleropages formosus</name>
    <name type="common">Asian bonytongue</name>
    <name type="synonym">Osteoglossum formosum</name>
    <dbReference type="NCBI Taxonomy" id="113540"/>
    <lineage>
        <taxon>Eukaryota</taxon>
        <taxon>Metazoa</taxon>
        <taxon>Chordata</taxon>
        <taxon>Craniata</taxon>
        <taxon>Vertebrata</taxon>
        <taxon>Euteleostomi</taxon>
        <taxon>Actinopterygii</taxon>
        <taxon>Neopterygii</taxon>
        <taxon>Teleostei</taxon>
        <taxon>Osteoglossocephala</taxon>
        <taxon>Osteoglossomorpha</taxon>
        <taxon>Osteoglossiformes</taxon>
        <taxon>Osteoglossidae</taxon>
        <taxon>Scleropages</taxon>
    </lineage>
</organism>
<feature type="domain" description="RIIa" evidence="5">
    <location>
        <begin position="25"/>
        <end position="62"/>
    </location>
</feature>
<evidence type="ECO:0000256" key="3">
    <source>
        <dbReference type="ARBA" id="ARBA00023149"/>
    </source>
</evidence>
<evidence type="ECO:0000256" key="4">
    <source>
        <dbReference type="SAM" id="MobiDB-lite"/>
    </source>
</evidence>
<dbReference type="InterPro" id="IPR003117">
    <property type="entry name" value="cAMP_dep_PK_reg_su_I/II_a/b"/>
</dbReference>
<evidence type="ECO:0000259" key="5">
    <source>
        <dbReference type="SMART" id="SM00394"/>
    </source>
</evidence>
<dbReference type="SMART" id="SM00394">
    <property type="entry name" value="RIIa"/>
    <property type="match status" value="1"/>
</dbReference>
<dbReference type="InterPro" id="IPR042818">
    <property type="entry name" value="RIbeta_DD"/>
</dbReference>
<gene>
    <name evidence="6" type="primary">PRKAR1B</name>
</gene>
<keyword evidence="3" id="KW-0114">cAMP</keyword>
<dbReference type="GO" id="GO:0034236">
    <property type="term" value="F:protein kinase A catalytic subunit binding"/>
    <property type="evidence" value="ECO:0007669"/>
    <property type="project" value="TreeGrafter"/>
</dbReference>
<evidence type="ECO:0000256" key="2">
    <source>
        <dbReference type="ARBA" id="ARBA00022566"/>
    </source>
</evidence>
<dbReference type="InterPro" id="IPR050503">
    <property type="entry name" value="cAMP-dep_PK_reg_su-like"/>
</dbReference>
<keyword evidence="2" id="KW-0116">cAMP-binding</keyword>
<dbReference type="FunFam" id="1.20.890.10:FF:000001">
    <property type="entry name" value="cAMP-dependent protein kinase type I-alpha regulatory subunit"/>
    <property type="match status" value="1"/>
</dbReference>
<keyword evidence="2" id="KW-0547">Nucleotide-binding</keyword>
<protein>
    <submittedName>
        <fullName evidence="6">Protein kinase, cAMP-dependent, regulatory, type I, beta</fullName>
    </submittedName>
</protein>
<proteinExistence type="inferred from homology"/>
<dbReference type="GO" id="GO:0005829">
    <property type="term" value="C:cytosol"/>
    <property type="evidence" value="ECO:0007669"/>
    <property type="project" value="TreeGrafter"/>
</dbReference>
<keyword evidence="7" id="KW-1185">Reference proteome</keyword>
<reference evidence="6 7" key="1">
    <citation type="submission" date="2019-04" db="EMBL/GenBank/DDBJ databases">
        <authorList>
            <consortium name="Wellcome Sanger Institute Data Sharing"/>
        </authorList>
    </citation>
    <scope>NUCLEOTIDE SEQUENCE [LARGE SCALE GENOMIC DNA]</scope>
</reference>
<feature type="region of interest" description="Disordered" evidence="4">
    <location>
        <begin position="125"/>
        <end position="151"/>
    </location>
</feature>
<reference evidence="6" key="2">
    <citation type="submission" date="2025-08" db="UniProtKB">
        <authorList>
            <consortium name="Ensembl"/>
        </authorList>
    </citation>
    <scope>IDENTIFICATION</scope>
</reference>
<comment type="similarity">
    <text evidence="1">Belongs to the cAMP-dependent kinase regulatory chain family.</text>
</comment>
<evidence type="ECO:0000313" key="6">
    <source>
        <dbReference type="Ensembl" id="ENSSFOP00015050408.1"/>
    </source>
</evidence>
<dbReference type="GeneTree" id="ENSGT00940000157513"/>
<accession>A0A8C9TDU1</accession>
<sequence length="151" mass="16962">MATSSSSNLEEDESLKGCEMFVQKHNIQQILKECIVNLCIAKPEHPMKFLREHFEKLEKEECKQILARQKSNSQSDSHDDEVSPPPPNPVVKARRRRGGVSAEVYTEEDAVSYVRKVGQLGHAADLRRGGRGQGRVELPSAAQQIKKEKVV</sequence>
<dbReference type="Ensembl" id="ENSSFOT00015058453.1">
    <property type="protein sequence ID" value="ENSSFOP00015050408.1"/>
    <property type="gene ID" value="ENSSFOG00015031874.1"/>
</dbReference>
<dbReference type="GO" id="GO:0004862">
    <property type="term" value="F:cAMP-dependent protein kinase inhibitor activity"/>
    <property type="evidence" value="ECO:0007669"/>
    <property type="project" value="TreeGrafter"/>
</dbReference>